<sequence>MAAVSRIVGQLFEPRLRYGAQEFLRISGEFAPEVRIDAHKQFDRHRVPAPPDIIGKRFEKPEFLGNPRTYVIKLYIHKISPPDFVGTKTKRPPAVPHRNR</sequence>
<evidence type="ECO:0000313" key="1">
    <source>
        <dbReference type="EMBL" id="MPN58682.1"/>
    </source>
</evidence>
<reference evidence="1" key="1">
    <citation type="submission" date="2019-08" db="EMBL/GenBank/DDBJ databases">
        <authorList>
            <person name="Kucharzyk K."/>
            <person name="Murdoch R.W."/>
            <person name="Higgins S."/>
            <person name="Loffler F."/>
        </authorList>
    </citation>
    <scope>NUCLEOTIDE SEQUENCE</scope>
</reference>
<accession>A0A645J6D3</accession>
<gene>
    <name evidence="1" type="ORF">SDC9_206393</name>
</gene>
<dbReference type="EMBL" id="VSSQ01131708">
    <property type="protein sequence ID" value="MPN58682.1"/>
    <property type="molecule type" value="Genomic_DNA"/>
</dbReference>
<comment type="caution">
    <text evidence="1">The sequence shown here is derived from an EMBL/GenBank/DDBJ whole genome shotgun (WGS) entry which is preliminary data.</text>
</comment>
<name>A0A645J6D3_9ZZZZ</name>
<protein>
    <submittedName>
        <fullName evidence="1">Uncharacterized protein</fullName>
    </submittedName>
</protein>
<proteinExistence type="predicted"/>
<organism evidence="1">
    <name type="scientific">bioreactor metagenome</name>
    <dbReference type="NCBI Taxonomy" id="1076179"/>
    <lineage>
        <taxon>unclassified sequences</taxon>
        <taxon>metagenomes</taxon>
        <taxon>ecological metagenomes</taxon>
    </lineage>
</organism>
<dbReference type="AlphaFoldDB" id="A0A645J6D3"/>